<dbReference type="EMBL" id="DSUJ01000002">
    <property type="protein sequence ID" value="HFI89976.1"/>
    <property type="molecule type" value="Genomic_DNA"/>
</dbReference>
<reference evidence="1" key="1">
    <citation type="journal article" date="2020" name="mSystems">
        <title>Genome- and Community-Level Interaction Insights into Carbon Utilization and Element Cycling Functions of Hydrothermarchaeota in Hydrothermal Sediment.</title>
        <authorList>
            <person name="Zhou Z."/>
            <person name="Liu Y."/>
            <person name="Xu W."/>
            <person name="Pan J."/>
            <person name="Luo Z.H."/>
            <person name="Li M."/>
        </authorList>
    </citation>
    <scope>NUCLEOTIDE SEQUENCE [LARGE SCALE GENOMIC DNA]</scope>
    <source>
        <strain evidence="1">SpSt-479</strain>
    </source>
</reference>
<gene>
    <name evidence="1" type="ORF">ENS31_00435</name>
</gene>
<evidence type="ECO:0000313" key="1">
    <source>
        <dbReference type="EMBL" id="HFI89976.1"/>
    </source>
</evidence>
<proteinExistence type="predicted"/>
<dbReference type="InterPro" id="IPR006311">
    <property type="entry name" value="TAT_signal"/>
</dbReference>
<dbReference type="AlphaFoldDB" id="A0A7V2ZHE8"/>
<dbReference type="PROSITE" id="PS51318">
    <property type="entry name" value="TAT"/>
    <property type="match status" value="1"/>
</dbReference>
<dbReference type="Pfam" id="PF07009">
    <property type="entry name" value="NusG_II"/>
    <property type="match status" value="1"/>
</dbReference>
<protein>
    <submittedName>
        <fullName evidence="1">Twin-arginine translocation signal domain-containing protein</fullName>
    </submittedName>
</protein>
<dbReference type="NCBIfam" id="TIGR01409">
    <property type="entry name" value="TAT_signal_seq"/>
    <property type="match status" value="1"/>
</dbReference>
<dbReference type="Gene3D" id="2.60.320.10">
    <property type="entry name" value="N-utilization substance G protein NusG, insert domain"/>
    <property type="match status" value="1"/>
</dbReference>
<comment type="caution">
    <text evidence="1">The sequence shown here is derived from an EMBL/GenBank/DDBJ whole genome shotgun (WGS) entry which is preliminary data.</text>
</comment>
<dbReference type="SUPFAM" id="SSF82004">
    <property type="entry name" value="N-utilization substance G protein NusG, insert domain"/>
    <property type="match status" value="1"/>
</dbReference>
<dbReference type="InterPro" id="IPR019546">
    <property type="entry name" value="TAT_signal_bac_arc"/>
</dbReference>
<name>A0A7V2ZHE8_9BACT</name>
<accession>A0A7V2ZHE8</accession>
<sequence>MISRRNFLKLAGLGSVAIAAGYTTGKLTDNPRSSNFVVHGFIPADENIIENIVKSFKQRIKSNSEPIVIADNKVGELIIRFHNQISSDTFEGNGKIVYRIKKLKEQIDSDIIVSDNSNSIYSIDDFTISFFDIRRNIKNKKAEYLFTAEYKEEDLFTSLFKSSKKEIVIENEKGLVDKISLNKNYKNIWVEGPQGKTGIKIENGFVQVHTSTCRNGICKHSVASEVGNIIACAPNKLLVKVC</sequence>
<organism evidence="1">
    <name type="scientific">Ignavibacterium album</name>
    <dbReference type="NCBI Taxonomy" id="591197"/>
    <lineage>
        <taxon>Bacteria</taxon>
        <taxon>Pseudomonadati</taxon>
        <taxon>Ignavibacteriota</taxon>
        <taxon>Ignavibacteria</taxon>
        <taxon>Ignavibacteriales</taxon>
        <taxon>Ignavibacteriaceae</taxon>
        <taxon>Ignavibacterium</taxon>
    </lineage>
</organism>
<dbReference type="InterPro" id="IPR038690">
    <property type="entry name" value="NusG_2_sf"/>
</dbReference>